<dbReference type="InterPro" id="IPR051909">
    <property type="entry name" value="MFP_Cation_Efflux"/>
</dbReference>
<protein>
    <submittedName>
        <fullName evidence="6">Efflux RND transporter periplasmic adaptor subunit</fullName>
    </submittedName>
</protein>
<evidence type="ECO:0000313" key="7">
    <source>
        <dbReference type="Proteomes" id="UP000324479"/>
    </source>
</evidence>
<dbReference type="NCBIfam" id="TIGR01730">
    <property type="entry name" value="RND_mfp"/>
    <property type="match status" value="1"/>
</dbReference>
<dbReference type="InterPro" id="IPR006143">
    <property type="entry name" value="RND_pump_MFP"/>
</dbReference>
<dbReference type="Gene3D" id="2.40.420.20">
    <property type="match status" value="1"/>
</dbReference>
<organism evidence="6 7">
    <name type="scientific">Roseiconus nitratireducens</name>
    <dbReference type="NCBI Taxonomy" id="2605748"/>
    <lineage>
        <taxon>Bacteria</taxon>
        <taxon>Pseudomonadati</taxon>
        <taxon>Planctomycetota</taxon>
        <taxon>Planctomycetia</taxon>
        <taxon>Pirellulales</taxon>
        <taxon>Pirellulaceae</taxon>
        <taxon>Roseiconus</taxon>
    </lineage>
</organism>
<dbReference type="GO" id="GO:0015679">
    <property type="term" value="P:plasma membrane copper ion transport"/>
    <property type="evidence" value="ECO:0007669"/>
    <property type="project" value="TreeGrafter"/>
</dbReference>
<dbReference type="RefSeq" id="WP_150078999.1">
    <property type="nucleotide sequence ID" value="NZ_VWOX01000017.1"/>
</dbReference>
<dbReference type="InterPro" id="IPR058649">
    <property type="entry name" value="CzcB_C"/>
</dbReference>
<dbReference type="Gene3D" id="2.40.30.170">
    <property type="match status" value="1"/>
</dbReference>
<evidence type="ECO:0000259" key="4">
    <source>
        <dbReference type="Pfam" id="PF25973"/>
    </source>
</evidence>
<dbReference type="InterPro" id="IPR058792">
    <property type="entry name" value="Beta-barrel_RND_2"/>
</dbReference>
<dbReference type="InterPro" id="IPR058647">
    <property type="entry name" value="BSH_CzcB-like"/>
</dbReference>
<comment type="caution">
    <text evidence="6">The sequence shown here is derived from an EMBL/GenBank/DDBJ whole genome shotgun (WGS) entry which is preliminary data.</text>
</comment>
<dbReference type="Pfam" id="PF25954">
    <property type="entry name" value="Beta-barrel_RND_2"/>
    <property type="match status" value="1"/>
</dbReference>
<keyword evidence="7" id="KW-1185">Reference proteome</keyword>
<dbReference type="GO" id="GO:0022857">
    <property type="term" value="F:transmembrane transporter activity"/>
    <property type="evidence" value="ECO:0007669"/>
    <property type="project" value="InterPro"/>
</dbReference>
<dbReference type="AlphaFoldDB" id="A0A5M6CZ45"/>
<sequence length="498" mass="54245">MSDDSHPAAPTRPLQSLAKMAPTILVLAVLGVGWLAIHHLIQSTGESEVSSEGDGADAALTDALALPQGKLDAAKLQSVAAENQSLQHVHTVPGRIRYDESKHIDVRAPMDGILAEVLVTPGEQVKEGQLLAVLRSPEIGRARAAILKCKQQREIAQQILERETRVEQNLQTLLSMVKQRSSPDEIEATFSDRSLGSYRQDILSAYSKLRLSNQVLEKISPLADSGAVSGRAVREREAERQIAETEFRTACDQATFAASKSRMQAEADLAEADRQLNLAWQAVETLLGYQEDRSTVSLSDQEALSRLEVRAPFAATVESRQYANNERVSSGDSLFVLADTRSLYVAASIRENDWSAVVLQPGAKVTVRVPALDDQEFDATIKYVGREVESGTNSVPLIATIDNRDGLLRPGMFVRVTVPIGQARTALAIKPESVIQHENQKFVFVDTSNGTYKRVDVTTGQSSEDWVEVVDGLSPGQLVVTDGAFLLKSELLLQGEAE</sequence>
<dbReference type="PANTHER" id="PTHR30097:SF4">
    <property type="entry name" value="SLR6042 PROTEIN"/>
    <property type="match status" value="1"/>
</dbReference>
<evidence type="ECO:0000259" key="5">
    <source>
        <dbReference type="Pfam" id="PF25975"/>
    </source>
</evidence>
<evidence type="ECO:0000259" key="3">
    <source>
        <dbReference type="Pfam" id="PF25954"/>
    </source>
</evidence>
<evidence type="ECO:0000256" key="2">
    <source>
        <dbReference type="ARBA" id="ARBA00022448"/>
    </source>
</evidence>
<dbReference type="PRINTS" id="PR01490">
    <property type="entry name" value="RTXTOXIND"/>
</dbReference>
<evidence type="ECO:0000313" key="6">
    <source>
        <dbReference type="EMBL" id="KAA5539690.1"/>
    </source>
</evidence>
<evidence type="ECO:0000256" key="1">
    <source>
        <dbReference type="ARBA" id="ARBA00009477"/>
    </source>
</evidence>
<dbReference type="SUPFAM" id="SSF111369">
    <property type="entry name" value="HlyD-like secretion proteins"/>
    <property type="match status" value="1"/>
</dbReference>
<dbReference type="Proteomes" id="UP000324479">
    <property type="component" value="Unassembled WGS sequence"/>
</dbReference>
<reference evidence="6 7" key="1">
    <citation type="submission" date="2019-08" db="EMBL/GenBank/DDBJ databases">
        <authorList>
            <person name="Dhanesh K."/>
            <person name="Kumar G."/>
            <person name="Sasikala C."/>
            <person name="Venkata Ramana C."/>
        </authorList>
    </citation>
    <scope>NUCLEOTIDE SEQUENCE [LARGE SCALE GENOMIC DNA]</scope>
    <source>
        <strain evidence="6 7">JC645</strain>
    </source>
</reference>
<feature type="domain" description="CzcB-like barrel-sandwich hybrid" evidence="4">
    <location>
        <begin position="105"/>
        <end position="339"/>
    </location>
</feature>
<gene>
    <name evidence="6" type="ORF">FYK55_23080</name>
</gene>
<dbReference type="GO" id="GO:0016020">
    <property type="term" value="C:membrane"/>
    <property type="evidence" value="ECO:0007669"/>
    <property type="project" value="InterPro"/>
</dbReference>
<dbReference type="Gene3D" id="2.40.50.100">
    <property type="match status" value="1"/>
</dbReference>
<name>A0A5M6CZ45_9BACT</name>
<dbReference type="GO" id="GO:0030313">
    <property type="term" value="C:cell envelope"/>
    <property type="evidence" value="ECO:0007669"/>
    <property type="project" value="TreeGrafter"/>
</dbReference>
<dbReference type="Pfam" id="PF25973">
    <property type="entry name" value="BSH_CzcB"/>
    <property type="match status" value="1"/>
</dbReference>
<dbReference type="InterPro" id="IPR011053">
    <property type="entry name" value="Single_hybrid_motif"/>
</dbReference>
<dbReference type="PANTHER" id="PTHR30097">
    <property type="entry name" value="CATION EFFLUX SYSTEM PROTEIN CUSB"/>
    <property type="match status" value="1"/>
</dbReference>
<dbReference type="EMBL" id="VWOX01000017">
    <property type="protein sequence ID" value="KAA5539690.1"/>
    <property type="molecule type" value="Genomic_DNA"/>
</dbReference>
<dbReference type="Pfam" id="PF25975">
    <property type="entry name" value="CzcB_C"/>
    <property type="match status" value="1"/>
</dbReference>
<dbReference type="GO" id="GO:0060003">
    <property type="term" value="P:copper ion export"/>
    <property type="evidence" value="ECO:0007669"/>
    <property type="project" value="TreeGrafter"/>
</dbReference>
<proteinExistence type="inferred from homology"/>
<dbReference type="SUPFAM" id="SSF51230">
    <property type="entry name" value="Single hybrid motif"/>
    <property type="match status" value="1"/>
</dbReference>
<accession>A0A5M6CZ45</accession>
<dbReference type="FunFam" id="2.40.30.170:FF:000010">
    <property type="entry name" value="Efflux RND transporter periplasmic adaptor subunit"/>
    <property type="match status" value="1"/>
</dbReference>
<keyword evidence="2" id="KW-0813">Transport</keyword>
<comment type="similarity">
    <text evidence="1">Belongs to the membrane fusion protein (MFP) (TC 8.A.1) family.</text>
</comment>
<feature type="domain" description="CusB-like beta-barrel" evidence="3">
    <location>
        <begin position="356"/>
        <end position="418"/>
    </location>
</feature>
<feature type="domain" description="CzcB-like C-terminal circularly permuted SH3-like" evidence="5">
    <location>
        <begin position="428"/>
        <end position="488"/>
    </location>
</feature>